<organism evidence="1 2">
    <name type="scientific">Komagataeibacter medellinensis</name>
    <dbReference type="NCBI Taxonomy" id="1177712"/>
    <lineage>
        <taxon>Bacteria</taxon>
        <taxon>Pseudomonadati</taxon>
        <taxon>Pseudomonadota</taxon>
        <taxon>Alphaproteobacteria</taxon>
        <taxon>Acetobacterales</taxon>
        <taxon>Acetobacteraceae</taxon>
        <taxon>Komagataeibacter</taxon>
    </lineage>
</organism>
<comment type="caution">
    <text evidence="1">The sequence shown here is derived from an EMBL/GenBank/DDBJ whole genome shotgun (WGS) entry which is preliminary data.</text>
</comment>
<evidence type="ECO:0000313" key="2">
    <source>
        <dbReference type="Proteomes" id="UP000427842"/>
    </source>
</evidence>
<dbReference type="Proteomes" id="UP000427842">
    <property type="component" value="Unassembled WGS sequence"/>
</dbReference>
<name>A0ABQ6VRP1_9PROT</name>
<protein>
    <submittedName>
        <fullName evidence="1">Uncharacterized protein</fullName>
    </submittedName>
</protein>
<reference evidence="1 2" key="1">
    <citation type="submission" date="2018-09" db="EMBL/GenBank/DDBJ databases">
        <title>Genome sequence and characterization of the bcs clusters for the production of nanocellulose from the low pH resistant strain Komagataeibacter medellinensis ID13488.</title>
        <authorList>
            <person name="Hernandez-Arriaga A.M."/>
            <person name="Del Cerro C."/>
            <person name="Urbina L."/>
            <person name="Eceiza A."/>
            <person name="Retegi A."/>
            <person name="Prieto M.A."/>
        </authorList>
    </citation>
    <scope>NUCLEOTIDE SEQUENCE [LARGE SCALE GENOMIC DNA]</scope>
    <source>
        <strain evidence="1 2">ID13488</strain>
    </source>
</reference>
<keyword evidence="2" id="KW-1185">Reference proteome</keyword>
<evidence type="ECO:0000313" key="1">
    <source>
        <dbReference type="EMBL" id="KAB8122613.1"/>
    </source>
</evidence>
<sequence length="76" mass="8065">MPKDLREVVHLARQHTTTAIDALAGIAKSGESEAARVSAANSLLDRAWGKPKDTVSLENGGDGQPFQIVIRRIGDG</sequence>
<dbReference type="EMBL" id="QYAZ01000002">
    <property type="protein sequence ID" value="KAB8122613.1"/>
    <property type="molecule type" value="Genomic_DNA"/>
</dbReference>
<accession>A0ABQ6VRP1</accession>
<gene>
    <name evidence="1" type="ORF">D3W54_14730</name>
</gene>
<proteinExistence type="predicted"/>